<reference evidence="1 2" key="1">
    <citation type="journal article" date="2018" name="New Phytol.">
        <title>Phylogenomics of Endogonaceae and evolution of mycorrhizas within Mucoromycota.</title>
        <authorList>
            <person name="Chang Y."/>
            <person name="Desiro A."/>
            <person name="Na H."/>
            <person name="Sandor L."/>
            <person name="Lipzen A."/>
            <person name="Clum A."/>
            <person name="Barry K."/>
            <person name="Grigoriev I.V."/>
            <person name="Martin F.M."/>
            <person name="Stajich J.E."/>
            <person name="Smith M.E."/>
            <person name="Bonito G."/>
            <person name="Spatafora J.W."/>
        </authorList>
    </citation>
    <scope>NUCLEOTIDE SEQUENCE [LARGE SCALE GENOMIC DNA]</scope>
    <source>
        <strain evidence="1 2">AD002</strain>
    </source>
</reference>
<protein>
    <recommendedName>
        <fullName evidence="3">HD domain-containing protein</fullName>
    </recommendedName>
</protein>
<dbReference type="InterPro" id="IPR017771">
    <property type="entry name" value="Cyanamide_hydratase_HD"/>
</dbReference>
<keyword evidence="2" id="KW-1185">Reference proteome</keyword>
<gene>
    <name evidence="1" type="ORF">BC938DRAFT_476678</name>
</gene>
<dbReference type="EMBL" id="RBNJ01024610">
    <property type="protein sequence ID" value="RUS16178.1"/>
    <property type="molecule type" value="Genomic_DNA"/>
</dbReference>
<sequence>MFRSFSQIYILAHAIVFANQIELAHLPNGKSSVIFAAARSVEHTVVSTTMSALARELDLSVLERDINNILQTTGHPAPRPVTLASLPLPSTDLVHKTAEFSSKTVDHIVFNHMNRVYFYGAILATDQFPHWNWSPENYLLTSLLHDIALNPANMAATSLSFEFEGGIIAHNFLLQQGASRAVADDVTEAIIRHTNFVSGKIGVTGQLIQLGTTLDVIGANPQLYHKQSIAEIVAKYPRLGFNQHMAKFMRDELAKKPHSHTTCLLGSGFVEKIVANEVFAEYDAGYNYVAEH</sequence>
<proteinExistence type="predicted"/>
<dbReference type="PANTHER" id="PTHR35569:SF1">
    <property type="entry name" value="CYANAMIDE HYDRATASE DDI2-RELATED"/>
    <property type="match status" value="1"/>
</dbReference>
<name>A0A433PF89_9FUNG</name>
<dbReference type="Gene3D" id="1.10.3210.10">
    <property type="entry name" value="Hypothetical protein af1432"/>
    <property type="match status" value="1"/>
</dbReference>
<dbReference type="AlphaFoldDB" id="A0A433PF89"/>
<comment type="caution">
    <text evidence="1">The sequence shown here is derived from an EMBL/GenBank/DDBJ whole genome shotgun (WGS) entry which is preliminary data.</text>
</comment>
<dbReference type="NCBIfam" id="TIGR03401">
    <property type="entry name" value="cyanamide_fam"/>
    <property type="match status" value="1"/>
</dbReference>
<accession>A0A433PF89</accession>
<evidence type="ECO:0008006" key="3">
    <source>
        <dbReference type="Google" id="ProtNLM"/>
    </source>
</evidence>
<dbReference type="SUPFAM" id="SSF109604">
    <property type="entry name" value="HD-domain/PDEase-like"/>
    <property type="match status" value="1"/>
</dbReference>
<evidence type="ECO:0000313" key="1">
    <source>
        <dbReference type="EMBL" id="RUS16178.1"/>
    </source>
</evidence>
<dbReference type="PANTHER" id="PTHR35569">
    <property type="entry name" value="CYANAMIDE HYDRATASE DDI2-RELATED"/>
    <property type="match status" value="1"/>
</dbReference>
<evidence type="ECO:0000313" key="2">
    <source>
        <dbReference type="Proteomes" id="UP000274822"/>
    </source>
</evidence>
<organism evidence="1 2">
    <name type="scientific">Jimgerdemannia flammicorona</name>
    <dbReference type="NCBI Taxonomy" id="994334"/>
    <lineage>
        <taxon>Eukaryota</taxon>
        <taxon>Fungi</taxon>
        <taxon>Fungi incertae sedis</taxon>
        <taxon>Mucoromycota</taxon>
        <taxon>Mucoromycotina</taxon>
        <taxon>Endogonomycetes</taxon>
        <taxon>Endogonales</taxon>
        <taxon>Endogonaceae</taxon>
        <taxon>Jimgerdemannia</taxon>
    </lineage>
</organism>
<dbReference type="Proteomes" id="UP000274822">
    <property type="component" value="Unassembled WGS sequence"/>
</dbReference>